<feature type="domain" description="Short chain dehydrogenase-like proteobacteria" evidence="1">
    <location>
        <begin position="6"/>
        <end position="103"/>
    </location>
</feature>
<protein>
    <recommendedName>
        <fullName evidence="1">Short chain dehydrogenase-like proteobacteria domain-containing protein</fullName>
    </recommendedName>
</protein>
<dbReference type="InterPro" id="IPR048623">
    <property type="entry name" value="SDR-like_proteobact"/>
</dbReference>
<dbReference type="OrthoDB" id="7409402at2"/>
<dbReference type="Proteomes" id="UP000320547">
    <property type="component" value="Unassembled WGS sequence"/>
</dbReference>
<reference evidence="2 3" key="1">
    <citation type="submission" date="2019-07" db="EMBL/GenBank/DDBJ databases">
        <title>Genomic Encyclopedia of Archaeal and Bacterial Type Strains, Phase II (KMG-II): from individual species to whole genera.</title>
        <authorList>
            <person name="Goeker M."/>
        </authorList>
    </citation>
    <scope>NUCLEOTIDE SEQUENCE [LARGE SCALE GENOMIC DNA]</scope>
    <source>
        <strain evidence="2 3">ATCC BAA-2084</strain>
    </source>
</reference>
<dbReference type="RefSeq" id="WP_067600791.1">
    <property type="nucleotide sequence ID" value="NZ_CP015963.1"/>
</dbReference>
<evidence type="ECO:0000313" key="2">
    <source>
        <dbReference type="EMBL" id="TWJ09649.1"/>
    </source>
</evidence>
<accession>A0A562UVK4</accession>
<evidence type="ECO:0000259" key="1">
    <source>
        <dbReference type="Pfam" id="PF21777"/>
    </source>
</evidence>
<proteinExistence type="predicted"/>
<dbReference type="STRING" id="476157.GCA_001663155_02065"/>
<comment type="caution">
    <text evidence="2">The sequence shown here is derived from an EMBL/GenBank/DDBJ whole genome shotgun (WGS) entry which is preliminary data.</text>
</comment>
<dbReference type="EMBL" id="VLLK01000001">
    <property type="protein sequence ID" value="TWJ09649.1"/>
    <property type="molecule type" value="Genomic_DNA"/>
</dbReference>
<gene>
    <name evidence="2" type="ORF">JN10_1288</name>
</gene>
<dbReference type="AlphaFoldDB" id="A0A562UVK4"/>
<sequence length="105" mass="11144">MAQAELKVDNLPAEPLDAAAAFHAGHLHSAITALEGGADQLTIILPPSPTDHDDWRRAVARDLARKFAPKRVNVLGGGSEEAVQSMLAYLRGAPGITGQYLPLHD</sequence>
<name>A0A562UVK4_9SPHN</name>
<keyword evidence="3" id="KW-1185">Reference proteome</keyword>
<organism evidence="2 3">
    <name type="scientific">Altererythrobacter ishigakiensis</name>
    <dbReference type="NCBI Taxonomy" id="476157"/>
    <lineage>
        <taxon>Bacteria</taxon>
        <taxon>Pseudomonadati</taxon>
        <taxon>Pseudomonadota</taxon>
        <taxon>Alphaproteobacteria</taxon>
        <taxon>Sphingomonadales</taxon>
        <taxon>Erythrobacteraceae</taxon>
        <taxon>Altererythrobacter</taxon>
    </lineage>
</organism>
<dbReference type="Pfam" id="PF21777">
    <property type="entry name" value="SDR-like"/>
    <property type="match status" value="1"/>
</dbReference>
<evidence type="ECO:0000313" key="3">
    <source>
        <dbReference type="Proteomes" id="UP000320547"/>
    </source>
</evidence>